<dbReference type="EMBL" id="CP014145">
    <property type="protein sequence ID" value="AMB60554.1"/>
    <property type="molecule type" value="Genomic_DNA"/>
</dbReference>
<organism evidence="9 10">
    <name type="scientific">Microterricola viridarii</name>
    <dbReference type="NCBI Taxonomy" id="412690"/>
    <lineage>
        <taxon>Bacteria</taxon>
        <taxon>Bacillati</taxon>
        <taxon>Actinomycetota</taxon>
        <taxon>Actinomycetes</taxon>
        <taxon>Micrococcales</taxon>
        <taxon>Microbacteriaceae</taxon>
        <taxon>Microterricola</taxon>
    </lineage>
</organism>
<dbReference type="InterPro" id="IPR011577">
    <property type="entry name" value="Cyt_b561_bac/Ni-Hgenase"/>
</dbReference>
<dbReference type="GO" id="GO:0022904">
    <property type="term" value="P:respiratory electron transport chain"/>
    <property type="evidence" value="ECO:0007669"/>
    <property type="project" value="InterPro"/>
</dbReference>
<evidence type="ECO:0000256" key="4">
    <source>
        <dbReference type="ARBA" id="ARBA00022989"/>
    </source>
</evidence>
<evidence type="ECO:0000256" key="3">
    <source>
        <dbReference type="ARBA" id="ARBA00022692"/>
    </source>
</evidence>
<keyword evidence="4 7" id="KW-1133">Transmembrane helix</keyword>
<evidence type="ECO:0000259" key="8">
    <source>
        <dbReference type="Pfam" id="PF01292"/>
    </source>
</evidence>
<evidence type="ECO:0000313" key="9">
    <source>
        <dbReference type="EMBL" id="AMB60554.1"/>
    </source>
</evidence>
<keyword evidence="10" id="KW-1185">Reference proteome</keyword>
<keyword evidence="2" id="KW-1003">Cell membrane</keyword>
<reference evidence="10" key="2">
    <citation type="submission" date="2016-01" db="EMBL/GenBank/DDBJ databases">
        <title>First complete genome sequence of a species in the genus Microterricola, an extremophilic cold active enzyme producing strain ERGS5:02 isolated from Sikkim Himalaya.</title>
        <authorList>
            <person name="Kumar R."/>
            <person name="Singh D."/>
            <person name="Swarnkar M.K."/>
        </authorList>
    </citation>
    <scope>NUCLEOTIDE SEQUENCE [LARGE SCALE GENOMIC DNA]</scope>
    <source>
        <strain evidence="10">ERGS5:02</strain>
    </source>
</reference>
<evidence type="ECO:0000256" key="2">
    <source>
        <dbReference type="ARBA" id="ARBA00022475"/>
    </source>
</evidence>
<feature type="domain" description="Cytochrome b561 bacterial/Ni-hydrogenase" evidence="8">
    <location>
        <begin position="84"/>
        <end position="282"/>
    </location>
</feature>
<dbReference type="GO" id="GO:0016020">
    <property type="term" value="C:membrane"/>
    <property type="evidence" value="ECO:0007669"/>
    <property type="project" value="InterPro"/>
</dbReference>
<feature type="transmembrane region" description="Helical" evidence="7">
    <location>
        <begin position="142"/>
        <end position="166"/>
    </location>
</feature>
<dbReference type="KEGG" id="mvd:AWU67_13675"/>
<dbReference type="Proteomes" id="UP000058305">
    <property type="component" value="Chromosome"/>
</dbReference>
<accession>A0A0Y0P0V5</accession>
<feature type="compositionally biased region" description="Low complexity" evidence="6">
    <location>
        <begin position="1"/>
        <end position="14"/>
    </location>
</feature>
<feature type="region of interest" description="Disordered" evidence="6">
    <location>
        <begin position="1"/>
        <end position="23"/>
    </location>
</feature>
<reference evidence="9 10" key="1">
    <citation type="journal article" date="2016" name="J. Biotechnol.">
        <title>First complete genome sequence of a species in the genus Microterricola, an extremophilic cold active enzyme producing bacterial strain ERGS5:02 isolated from Sikkim Himalaya.</title>
        <authorList>
            <person name="Himanshu"/>
            <person name="Swarnkar M.K."/>
            <person name="Singh D."/>
            <person name="Kumar R."/>
        </authorList>
    </citation>
    <scope>NUCLEOTIDE SEQUENCE [LARGE SCALE GENOMIC DNA]</scope>
    <source>
        <strain evidence="9 10">ERGS5:02</strain>
    </source>
</reference>
<dbReference type="SUPFAM" id="SSF81342">
    <property type="entry name" value="Transmembrane di-heme cytochromes"/>
    <property type="match status" value="1"/>
</dbReference>
<feature type="transmembrane region" description="Helical" evidence="7">
    <location>
        <begin position="289"/>
        <end position="313"/>
    </location>
</feature>
<feature type="transmembrane region" description="Helical" evidence="7">
    <location>
        <begin position="205"/>
        <end position="224"/>
    </location>
</feature>
<dbReference type="InterPro" id="IPR016174">
    <property type="entry name" value="Di-haem_cyt_TM"/>
</dbReference>
<evidence type="ECO:0000256" key="5">
    <source>
        <dbReference type="ARBA" id="ARBA00023136"/>
    </source>
</evidence>
<evidence type="ECO:0000256" key="1">
    <source>
        <dbReference type="ARBA" id="ARBA00004651"/>
    </source>
</evidence>
<name>A0A0Y0P0V5_9MICO</name>
<feature type="transmembrane region" description="Helical" evidence="7">
    <location>
        <begin position="245"/>
        <end position="269"/>
    </location>
</feature>
<comment type="subcellular location">
    <subcellularLocation>
        <location evidence="1">Cell membrane</location>
        <topology evidence="1">Multi-pass membrane protein</topology>
    </subcellularLocation>
</comment>
<dbReference type="AlphaFoldDB" id="A0A0Y0P0V5"/>
<evidence type="ECO:0000256" key="7">
    <source>
        <dbReference type="SAM" id="Phobius"/>
    </source>
</evidence>
<dbReference type="Gene3D" id="1.20.950.20">
    <property type="entry name" value="Transmembrane di-heme cytochromes, Chain C"/>
    <property type="match status" value="1"/>
</dbReference>
<gene>
    <name evidence="9" type="ORF">AWU67_13675</name>
</gene>
<evidence type="ECO:0000313" key="10">
    <source>
        <dbReference type="Proteomes" id="UP000058305"/>
    </source>
</evidence>
<proteinExistence type="predicted"/>
<keyword evidence="3 7" id="KW-0812">Transmembrane</keyword>
<evidence type="ECO:0000256" key="6">
    <source>
        <dbReference type="SAM" id="MobiDB-lite"/>
    </source>
</evidence>
<feature type="transmembrane region" description="Helical" evidence="7">
    <location>
        <begin position="31"/>
        <end position="56"/>
    </location>
</feature>
<protein>
    <recommendedName>
        <fullName evidence="8">Cytochrome b561 bacterial/Ni-hydrogenase domain-containing protein</fullName>
    </recommendedName>
</protein>
<dbReference type="Pfam" id="PF01292">
    <property type="entry name" value="Ni_hydr_CYTB"/>
    <property type="match status" value="1"/>
</dbReference>
<feature type="transmembrane region" description="Helical" evidence="7">
    <location>
        <begin position="85"/>
        <end position="105"/>
    </location>
</feature>
<keyword evidence="5 7" id="KW-0472">Membrane</keyword>
<sequence>MPAEAPAAPAASAQPSPPAPRRTGRFTGRQWLRALAGAVGLVLLAAVVVLVTRWFVSFEAVRDFLVTYPGETPLPEGAPVGLPAWLAWQHFFNMFLIVLIIRSGWQVRTQTRRPAMWVRNNTAPFKTKGAPKRITLTLWSHFAFDALWLLNGIIFVVLLFATGQWMRVVPTSWDVFPNAASAALQYLSLDWPTENGWVNYNSLQLLAYFTTIFIAAPLAALTGIRMSGAWPAKATRLNTLYPVELARAIHFPVMLYFVLFIFVHVVLVLSTGALRNLNHMYGGQDAVNWTGFWIFAASLIVVVGGVLAARPLVLAPIAGLMGKVGR</sequence>